<evidence type="ECO:0000256" key="3">
    <source>
        <dbReference type="ARBA" id="ARBA00022840"/>
    </source>
</evidence>
<dbReference type="PANTHER" id="PTHR42794:SF2">
    <property type="entry name" value="ABC TRANSPORTER ATP-BINDING PROTEIN"/>
    <property type="match status" value="1"/>
</dbReference>
<dbReference type="SMART" id="SM00382">
    <property type="entry name" value="AAA"/>
    <property type="match status" value="1"/>
</dbReference>
<evidence type="ECO:0000256" key="1">
    <source>
        <dbReference type="ARBA" id="ARBA00022448"/>
    </source>
</evidence>
<dbReference type="RefSeq" id="WP_163943433.1">
    <property type="nucleotide sequence ID" value="NZ_JAAIKC010000001.1"/>
</dbReference>
<dbReference type="InterPro" id="IPR003593">
    <property type="entry name" value="AAA+_ATPase"/>
</dbReference>
<protein>
    <submittedName>
        <fullName evidence="5">Heme ABC transporter ATP-binding protein</fullName>
    </submittedName>
</protein>
<keyword evidence="2" id="KW-0547">Nucleotide-binding</keyword>
<proteinExistence type="predicted"/>
<dbReference type="InterPro" id="IPR017871">
    <property type="entry name" value="ABC_transporter-like_CS"/>
</dbReference>
<dbReference type="EMBL" id="JAAIKC010000001">
    <property type="protein sequence ID" value="NEW05919.1"/>
    <property type="molecule type" value="Genomic_DNA"/>
</dbReference>
<evidence type="ECO:0000256" key="2">
    <source>
        <dbReference type="ARBA" id="ARBA00022741"/>
    </source>
</evidence>
<dbReference type="SUPFAM" id="SSF52540">
    <property type="entry name" value="P-loop containing nucleoside triphosphate hydrolases"/>
    <property type="match status" value="1"/>
</dbReference>
<comment type="caution">
    <text evidence="5">The sequence shown here is derived from an EMBL/GenBank/DDBJ whole genome shotgun (WGS) entry which is preliminary data.</text>
</comment>
<keyword evidence="1" id="KW-0813">Transport</keyword>
<dbReference type="InterPro" id="IPR027417">
    <property type="entry name" value="P-loop_NTPase"/>
</dbReference>
<dbReference type="PANTHER" id="PTHR42794">
    <property type="entry name" value="HEMIN IMPORT ATP-BINDING PROTEIN HMUV"/>
    <property type="match status" value="1"/>
</dbReference>
<feature type="domain" description="ABC transporter" evidence="4">
    <location>
        <begin position="3"/>
        <end position="235"/>
    </location>
</feature>
<name>A0A6G3ZWE9_9BACL</name>
<dbReference type="NCBIfam" id="NF010068">
    <property type="entry name" value="PRK13548.1"/>
    <property type="match status" value="1"/>
</dbReference>
<dbReference type="PROSITE" id="PS50893">
    <property type="entry name" value="ABC_TRANSPORTER_2"/>
    <property type="match status" value="1"/>
</dbReference>
<dbReference type="CDD" id="cd03214">
    <property type="entry name" value="ABC_Iron-Siderophores_B12_Hemin"/>
    <property type="match status" value="1"/>
</dbReference>
<organism evidence="5">
    <name type="scientific">Paenibacillus sp. SYP-B3998</name>
    <dbReference type="NCBI Taxonomy" id="2678564"/>
    <lineage>
        <taxon>Bacteria</taxon>
        <taxon>Bacillati</taxon>
        <taxon>Bacillota</taxon>
        <taxon>Bacilli</taxon>
        <taxon>Bacillales</taxon>
        <taxon>Paenibacillaceae</taxon>
        <taxon>Paenibacillus</taxon>
    </lineage>
</organism>
<dbReference type="AlphaFoldDB" id="A0A6G3ZWE9"/>
<gene>
    <name evidence="5" type="ORF">GK047_07820</name>
</gene>
<dbReference type="Pfam" id="PF00005">
    <property type="entry name" value="ABC_tran"/>
    <property type="match status" value="1"/>
</dbReference>
<dbReference type="Gene3D" id="3.40.50.300">
    <property type="entry name" value="P-loop containing nucleotide triphosphate hydrolases"/>
    <property type="match status" value="1"/>
</dbReference>
<dbReference type="GO" id="GO:0005524">
    <property type="term" value="F:ATP binding"/>
    <property type="evidence" value="ECO:0007669"/>
    <property type="project" value="UniProtKB-KW"/>
</dbReference>
<dbReference type="FunFam" id="3.40.50.300:FF:000134">
    <property type="entry name" value="Iron-enterobactin ABC transporter ATP-binding protein"/>
    <property type="match status" value="1"/>
</dbReference>
<evidence type="ECO:0000259" key="4">
    <source>
        <dbReference type="PROSITE" id="PS50893"/>
    </source>
</evidence>
<keyword evidence="3 5" id="KW-0067">ATP-binding</keyword>
<dbReference type="GO" id="GO:0016887">
    <property type="term" value="F:ATP hydrolysis activity"/>
    <property type="evidence" value="ECO:0007669"/>
    <property type="project" value="InterPro"/>
</dbReference>
<evidence type="ECO:0000313" key="5">
    <source>
        <dbReference type="EMBL" id="NEW05919.1"/>
    </source>
</evidence>
<accession>A0A6G3ZWE9</accession>
<dbReference type="PROSITE" id="PS00211">
    <property type="entry name" value="ABC_TRANSPORTER_1"/>
    <property type="match status" value="1"/>
</dbReference>
<dbReference type="InterPro" id="IPR003439">
    <property type="entry name" value="ABC_transporter-like_ATP-bd"/>
</dbReference>
<sequence>MNVQVEELSYQIQDKRIIEAIGLQVKQGEFIGLIGPNGSGKSTLLKAIYRVLEPQAGRIIWDGKDLFHLSHKETAKRMAVVSQETSVTFDFTVKDIVSMGRTPHKSIFESDTKKDKEIVEESLDKVGMSHYADRSFTTLSGGEKQRVLIARALAQQAQFLILDEPTNHLDIRYQLQIMDLVKRLRITTLAALHDLNIASFYCDRIYVLKAGRVVASGSPELILIPELLQDVFGVTAEIAIHHITGKPHIIFLPEMAIF</sequence>
<reference evidence="5" key="1">
    <citation type="submission" date="2020-02" db="EMBL/GenBank/DDBJ databases">
        <authorList>
            <person name="Shen X.-R."/>
            <person name="Zhang Y.-X."/>
        </authorList>
    </citation>
    <scope>NUCLEOTIDE SEQUENCE</scope>
    <source>
        <strain evidence="5">SYP-B3998</strain>
    </source>
</reference>